<dbReference type="Proteomes" id="UP000270296">
    <property type="component" value="Unassembled WGS sequence"/>
</dbReference>
<evidence type="ECO:0000313" key="2">
    <source>
        <dbReference type="Proteomes" id="UP000270296"/>
    </source>
</evidence>
<gene>
    <name evidence="1" type="ORF">SBAD_LOCUS5616</name>
</gene>
<sequence>MDEKLGLSHSIYLQVNVLVEIGNISYYNQTASAVGHHGIVSATYAPYLLRSLNQLRIVLGAHDLANTTEPRVEVTVRTAGVQSGYRHEVLSKNLALLEILEDFPTGPLIQPACISGMSQILTPRFTFRIFGVENHLGWLCVTLFSQKFDI</sequence>
<evidence type="ECO:0000313" key="3">
    <source>
        <dbReference type="WBParaSite" id="SBAD_0000583901-mRNA-1"/>
    </source>
</evidence>
<accession>A0A183IPR9</accession>
<keyword evidence="2" id="KW-1185">Reference proteome</keyword>
<dbReference type="SUPFAM" id="SSF50494">
    <property type="entry name" value="Trypsin-like serine proteases"/>
    <property type="match status" value="1"/>
</dbReference>
<proteinExistence type="predicted"/>
<dbReference type="InterPro" id="IPR009003">
    <property type="entry name" value="Peptidase_S1_PA"/>
</dbReference>
<organism evidence="3">
    <name type="scientific">Soboliphyme baturini</name>
    <dbReference type="NCBI Taxonomy" id="241478"/>
    <lineage>
        <taxon>Eukaryota</taxon>
        <taxon>Metazoa</taxon>
        <taxon>Ecdysozoa</taxon>
        <taxon>Nematoda</taxon>
        <taxon>Enoplea</taxon>
        <taxon>Dorylaimia</taxon>
        <taxon>Dioctophymatida</taxon>
        <taxon>Dioctophymatoidea</taxon>
        <taxon>Soboliphymatidae</taxon>
        <taxon>Soboliphyme</taxon>
    </lineage>
</organism>
<reference evidence="3" key="1">
    <citation type="submission" date="2016-06" db="UniProtKB">
        <authorList>
            <consortium name="WormBaseParasite"/>
        </authorList>
    </citation>
    <scope>IDENTIFICATION</scope>
</reference>
<dbReference type="AlphaFoldDB" id="A0A183IPR9"/>
<dbReference type="EMBL" id="UZAM01009121">
    <property type="protein sequence ID" value="VDP07764.1"/>
    <property type="molecule type" value="Genomic_DNA"/>
</dbReference>
<dbReference type="Gene3D" id="2.40.10.10">
    <property type="entry name" value="Trypsin-like serine proteases"/>
    <property type="match status" value="1"/>
</dbReference>
<reference evidence="1 2" key="2">
    <citation type="submission" date="2018-11" db="EMBL/GenBank/DDBJ databases">
        <authorList>
            <consortium name="Pathogen Informatics"/>
        </authorList>
    </citation>
    <scope>NUCLEOTIDE SEQUENCE [LARGE SCALE GENOMIC DNA]</scope>
</reference>
<dbReference type="InterPro" id="IPR043504">
    <property type="entry name" value="Peptidase_S1_PA_chymotrypsin"/>
</dbReference>
<dbReference type="WBParaSite" id="SBAD_0000583901-mRNA-1">
    <property type="protein sequence ID" value="SBAD_0000583901-mRNA-1"/>
    <property type="gene ID" value="SBAD_0000583901"/>
</dbReference>
<evidence type="ECO:0000313" key="1">
    <source>
        <dbReference type="EMBL" id="VDP07764.1"/>
    </source>
</evidence>
<name>A0A183IPR9_9BILA</name>
<protein>
    <submittedName>
        <fullName evidence="1 3">Uncharacterized protein</fullName>
    </submittedName>
</protein>